<comment type="caution">
    <text evidence="8">The sequence shown here is derived from an EMBL/GenBank/DDBJ whole genome shotgun (WGS) entry which is preliminary data.</text>
</comment>
<dbReference type="GO" id="GO:0005886">
    <property type="term" value="C:plasma membrane"/>
    <property type="evidence" value="ECO:0007669"/>
    <property type="project" value="UniProtKB-SubCell"/>
</dbReference>
<feature type="transmembrane region" description="Helical" evidence="7">
    <location>
        <begin position="69"/>
        <end position="87"/>
    </location>
</feature>
<sequence length="215" mass="22912">MDLKPLISLLAIVNPLAIVPFFIHYTQGLNDEQKRQTVRTAAISTFLVISGCALLGLQVLSFFNISLQSFQVGGGMLLLISAINMLNARPAEDKPNSATFEAGAEKAAMGNSIAVVPLTIPLLTGPAAMSTVVIYANQAHTIWQHMVLLGYGLVIAGAVWICFSLAEPISRVLGKTGINVMTRLMGLILAALAVEVMAVGLQKLFPILATRYPPL</sequence>
<comment type="similarity">
    <text evidence="2">Belongs to the UPF0056 (MarC) family.</text>
</comment>
<comment type="subcellular location">
    <subcellularLocation>
        <location evidence="1">Cell membrane</location>
        <topology evidence="1">Multi-pass membrane protein</topology>
    </subcellularLocation>
</comment>
<dbReference type="EMBL" id="VSSQ01009540">
    <property type="protein sequence ID" value="MPM41929.1"/>
    <property type="molecule type" value="Genomic_DNA"/>
</dbReference>
<feature type="transmembrane region" description="Helical" evidence="7">
    <location>
        <begin position="142"/>
        <end position="163"/>
    </location>
</feature>
<dbReference type="PANTHER" id="PTHR33508">
    <property type="entry name" value="UPF0056 MEMBRANE PROTEIN YHCE"/>
    <property type="match status" value="1"/>
</dbReference>
<evidence type="ECO:0000256" key="3">
    <source>
        <dbReference type="ARBA" id="ARBA00022475"/>
    </source>
</evidence>
<organism evidence="8">
    <name type="scientific">bioreactor metagenome</name>
    <dbReference type="NCBI Taxonomy" id="1076179"/>
    <lineage>
        <taxon>unclassified sequences</taxon>
        <taxon>metagenomes</taxon>
        <taxon>ecological metagenomes</taxon>
    </lineage>
</organism>
<keyword evidence="6 7" id="KW-0472">Membrane</keyword>
<protein>
    <submittedName>
        <fullName evidence="8">Uncharacterized protein</fullName>
    </submittedName>
</protein>
<dbReference type="InterPro" id="IPR002771">
    <property type="entry name" value="Multi_antbiot-R_MarC"/>
</dbReference>
<accession>A0A644ZLX4</accession>
<feature type="transmembrane region" description="Helical" evidence="7">
    <location>
        <begin position="108"/>
        <end position="136"/>
    </location>
</feature>
<dbReference type="PANTHER" id="PTHR33508:SF1">
    <property type="entry name" value="UPF0056 MEMBRANE PROTEIN YHCE"/>
    <property type="match status" value="1"/>
</dbReference>
<evidence type="ECO:0000256" key="6">
    <source>
        <dbReference type="ARBA" id="ARBA00023136"/>
    </source>
</evidence>
<evidence type="ECO:0000313" key="8">
    <source>
        <dbReference type="EMBL" id="MPM41929.1"/>
    </source>
</evidence>
<keyword evidence="3" id="KW-1003">Cell membrane</keyword>
<proteinExistence type="inferred from homology"/>
<name>A0A644ZLX4_9ZZZZ</name>
<evidence type="ECO:0000256" key="7">
    <source>
        <dbReference type="SAM" id="Phobius"/>
    </source>
</evidence>
<reference evidence="8" key="1">
    <citation type="submission" date="2019-08" db="EMBL/GenBank/DDBJ databases">
        <authorList>
            <person name="Kucharzyk K."/>
            <person name="Murdoch R.W."/>
            <person name="Higgins S."/>
            <person name="Loffler F."/>
        </authorList>
    </citation>
    <scope>NUCLEOTIDE SEQUENCE</scope>
</reference>
<evidence type="ECO:0000256" key="1">
    <source>
        <dbReference type="ARBA" id="ARBA00004651"/>
    </source>
</evidence>
<dbReference type="AlphaFoldDB" id="A0A644ZLX4"/>
<feature type="transmembrane region" description="Helical" evidence="7">
    <location>
        <begin position="38"/>
        <end position="63"/>
    </location>
</feature>
<evidence type="ECO:0000256" key="2">
    <source>
        <dbReference type="ARBA" id="ARBA00009784"/>
    </source>
</evidence>
<feature type="transmembrane region" description="Helical" evidence="7">
    <location>
        <begin position="6"/>
        <end position="26"/>
    </location>
</feature>
<evidence type="ECO:0000256" key="4">
    <source>
        <dbReference type="ARBA" id="ARBA00022692"/>
    </source>
</evidence>
<feature type="transmembrane region" description="Helical" evidence="7">
    <location>
        <begin position="184"/>
        <end position="205"/>
    </location>
</feature>
<keyword evidence="4 7" id="KW-0812">Transmembrane</keyword>
<dbReference type="Pfam" id="PF01914">
    <property type="entry name" value="MarC"/>
    <property type="match status" value="1"/>
</dbReference>
<gene>
    <name evidence="8" type="ORF">SDC9_88589</name>
</gene>
<keyword evidence="5 7" id="KW-1133">Transmembrane helix</keyword>
<dbReference type="NCBIfam" id="TIGR00427">
    <property type="entry name" value="NAAT family transporter"/>
    <property type="match status" value="1"/>
</dbReference>
<evidence type="ECO:0000256" key="5">
    <source>
        <dbReference type="ARBA" id="ARBA00022989"/>
    </source>
</evidence>